<dbReference type="OrthoDB" id="3671213at2"/>
<protein>
    <submittedName>
        <fullName evidence="3">Maleylpyruvate isomerase family protein</fullName>
    </submittedName>
</protein>
<dbReference type="Proteomes" id="UP000490386">
    <property type="component" value="Unassembled WGS sequence"/>
</dbReference>
<comment type="caution">
    <text evidence="3">The sequence shown here is derived from an EMBL/GenBank/DDBJ whole genome shotgun (WGS) entry which is preliminary data.</text>
</comment>
<accession>A0A7J5B133</accession>
<dbReference type="GO" id="GO:0005886">
    <property type="term" value="C:plasma membrane"/>
    <property type="evidence" value="ECO:0007669"/>
    <property type="project" value="TreeGrafter"/>
</dbReference>
<keyword evidence="3" id="KW-0670">Pyruvate</keyword>
<dbReference type="Pfam" id="PF07398">
    <property type="entry name" value="MDMPI_C"/>
    <property type="match status" value="1"/>
</dbReference>
<feature type="domain" description="Mycothiol-dependent maleylpyruvate isomerase metal-binding" evidence="2">
    <location>
        <begin position="20"/>
        <end position="129"/>
    </location>
</feature>
<evidence type="ECO:0000259" key="1">
    <source>
        <dbReference type="Pfam" id="PF07398"/>
    </source>
</evidence>
<dbReference type="EMBL" id="WBJX01000004">
    <property type="protein sequence ID" value="KAB1637175.1"/>
    <property type="molecule type" value="Genomic_DNA"/>
</dbReference>
<reference evidence="3 4" key="1">
    <citation type="submission" date="2019-09" db="EMBL/GenBank/DDBJ databases">
        <title>Phylogeny of genus Pseudoclavibacter and closely related genus.</title>
        <authorList>
            <person name="Li Y."/>
        </authorList>
    </citation>
    <scope>NUCLEOTIDE SEQUENCE [LARGE SCALE GENOMIC DNA]</scope>
    <source>
        <strain evidence="3 4">THG-MD12</strain>
    </source>
</reference>
<evidence type="ECO:0000259" key="2">
    <source>
        <dbReference type="Pfam" id="PF11716"/>
    </source>
</evidence>
<organism evidence="3 4">
    <name type="scientific">Pseudoclavibacter terrae</name>
    <dbReference type="NCBI Taxonomy" id="1530195"/>
    <lineage>
        <taxon>Bacteria</taxon>
        <taxon>Bacillati</taxon>
        <taxon>Actinomycetota</taxon>
        <taxon>Actinomycetes</taxon>
        <taxon>Micrococcales</taxon>
        <taxon>Microbacteriaceae</taxon>
        <taxon>Pseudoclavibacter</taxon>
    </lineage>
</organism>
<dbReference type="SUPFAM" id="SSF109854">
    <property type="entry name" value="DinB/YfiT-like putative metalloenzymes"/>
    <property type="match status" value="1"/>
</dbReference>
<dbReference type="PANTHER" id="PTHR40758">
    <property type="entry name" value="CONSERVED PROTEIN"/>
    <property type="match status" value="1"/>
</dbReference>
<dbReference type="RefSeq" id="WP_151424203.1">
    <property type="nucleotide sequence ID" value="NZ_WBJX01000004.1"/>
</dbReference>
<dbReference type="Gene3D" id="1.20.120.450">
    <property type="entry name" value="dinb family like domain"/>
    <property type="match status" value="1"/>
</dbReference>
<dbReference type="GO" id="GO:0046872">
    <property type="term" value="F:metal ion binding"/>
    <property type="evidence" value="ECO:0007669"/>
    <property type="project" value="InterPro"/>
</dbReference>
<dbReference type="Pfam" id="PF11716">
    <property type="entry name" value="MDMPI_N"/>
    <property type="match status" value="1"/>
</dbReference>
<sequence>MRHADFIDTTEDAATGFGLLLESADLATPVPSCPGWSLAELASHLGGVHRWARAQLLGGGPQVDRQTPDAPLADRDALVAWFREGATDLVATLRELPEDAPCWALYPPEHASTWAKRQAFETVLHLWDASDSLGIAVPIHPSLAAAGVAEVAEDMYPRQVALGRMPSLEERVDLRLRDRLERSGDSGSFGVRVRLGPVDEAPADSSTAASETTPADVTLEVTAGDALLLLWKRRDLTAVDARITGSRAVLERVLAQPLAP</sequence>
<evidence type="ECO:0000313" key="3">
    <source>
        <dbReference type="EMBL" id="KAB1637175.1"/>
    </source>
</evidence>
<keyword evidence="3" id="KW-0413">Isomerase</keyword>
<dbReference type="InterPro" id="IPR024344">
    <property type="entry name" value="MDMPI_metal-binding"/>
</dbReference>
<dbReference type="NCBIfam" id="TIGR03083">
    <property type="entry name" value="maleylpyruvate isomerase family mycothiol-dependent enzyme"/>
    <property type="match status" value="1"/>
</dbReference>
<keyword evidence="4" id="KW-1185">Reference proteome</keyword>
<dbReference type="InterPro" id="IPR017517">
    <property type="entry name" value="Maleyloyr_isom"/>
</dbReference>
<gene>
    <name evidence="3" type="ORF">F8O03_12885</name>
</gene>
<dbReference type="PANTHER" id="PTHR40758:SF1">
    <property type="entry name" value="CONSERVED PROTEIN"/>
    <property type="match status" value="1"/>
</dbReference>
<evidence type="ECO:0000313" key="4">
    <source>
        <dbReference type="Proteomes" id="UP000490386"/>
    </source>
</evidence>
<name>A0A7J5B133_9MICO</name>
<dbReference type="GO" id="GO:0016853">
    <property type="term" value="F:isomerase activity"/>
    <property type="evidence" value="ECO:0007669"/>
    <property type="project" value="UniProtKB-KW"/>
</dbReference>
<dbReference type="InterPro" id="IPR034660">
    <property type="entry name" value="DinB/YfiT-like"/>
</dbReference>
<dbReference type="InterPro" id="IPR010872">
    <property type="entry name" value="MDMPI_C-term_domain"/>
</dbReference>
<feature type="domain" description="MDMPI C-terminal" evidence="1">
    <location>
        <begin position="143"/>
        <end position="252"/>
    </location>
</feature>
<proteinExistence type="predicted"/>
<dbReference type="AlphaFoldDB" id="A0A7J5B133"/>